<evidence type="ECO:0000313" key="2">
    <source>
        <dbReference type="Proteomes" id="UP001371456"/>
    </source>
</evidence>
<dbReference type="GO" id="GO:0005737">
    <property type="term" value="C:cytoplasm"/>
    <property type="evidence" value="ECO:0007669"/>
    <property type="project" value="TreeGrafter"/>
</dbReference>
<dbReference type="GO" id="GO:0016020">
    <property type="term" value="C:membrane"/>
    <property type="evidence" value="ECO:0007669"/>
    <property type="project" value="TreeGrafter"/>
</dbReference>
<accession>A0AAN8TQ83</accession>
<dbReference type="EMBL" id="JBANQN010000005">
    <property type="protein sequence ID" value="KAK6789292.1"/>
    <property type="molecule type" value="Genomic_DNA"/>
</dbReference>
<keyword evidence="2" id="KW-1185">Reference proteome</keyword>
<proteinExistence type="predicted"/>
<dbReference type="PANTHER" id="PTHR12894:SF43">
    <property type="entry name" value="VACUOLAR SORTING PROTEIN 3"/>
    <property type="match status" value="1"/>
</dbReference>
<organism evidence="1 2">
    <name type="scientific">Solanum bulbocastanum</name>
    <name type="common">Wild potato</name>
    <dbReference type="NCBI Taxonomy" id="147425"/>
    <lineage>
        <taxon>Eukaryota</taxon>
        <taxon>Viridiplantae</taxon>
        <taxon>Streptophyta</taxon>
        <taxon>Embryophyta</taxon>
        <taxon>Tracheophyta</taxon>
        <taxon>Spermatophyta</taxon>
        <taxon>Magnoliopsida</taxon>
        <taxon>eudicotyledons</taxon>
        <taxon>Gunneridae</taxon>
        <taxon>Pentapetalae</taxon>
        <taxon>asterids</taxon>
        <taxon>lamiids</taxon>
        <taxon>Solanales</taxon>
        <taxon>Solanaceae</taxon>
        <taxon>Solanoideae</taxon>
        <taxon>Solaneae</taxon>
        <taxon>Solanum</taxon>
    </lineage>
</organism>
<name>A0AAN8TQ83_SOLBU</name>
<dbReference type="InterPro" id="IPR032914">
    <property type="entry name" value="Vam6/VPS39/TRAP1"/>
</dbReference>
<evidence type="ECO:0000313" key="1">
    <source>
        <dbReference type="EMBL" id="KAK6789292.1"/>
    </source>
</evidence>
<dbReference type="GO" id="GO:0034058">
    <property type="term" value="P:endosomal vesicle fusion"/>
    <property type="evidence" value="ECO:0007669"/>
    <property type="project" value="TreeGrafter"/>
</dbReference>
<dbReference type="PANTHER" id="PTHR12894">
    <property type="entry name" value="CNH DOMAIN CONTAINING"/>
    <property type="match status" value="1"/>
</dbReference>
<dbReference type="AlphaFoldDB" id="A0AAN8TQ83"/>
<gene>
    <name evidence="1" type="ORF">RDI58_013091</name>
</gene>
<dbReference type="Proteomes" id="UP001371456">
    <property type="component" value="Unassembled WGS sequence"/>
</dbReference>
<comment type="caution">
    <text evidence="1">The sequence shown here is derived from an EMBL/GenBank/DDBJ whole genome shotgun (WGS) entry which is preliminary data.</text>
</comment>
<sequence length="186" mass="21288">MEASKILESSSDQELVLQHLGWIADINQLLAVQVLASEKRTDLLPPLPPDEVIAAIDPRKVDILLRYLHWLIEDQDSGDTQFHTTYALLLSKSALDANEKEHVMQNPEGVNQKEINISDRWNNSIFDTPVRERLQFFLQSSDLYDPEEVLDLVEGSKLWLEKMVSLQAILYRKLGQETLVLQILAL</sequence>
<reference evidence="1 2" key="1">
    <citation type="submission" date="2024-02" db="EMBL/GenBank/DDBJ databases">
        <title>de novo genome assembly of Solanum bulbocastanum strain 11H21.</title>
        <authorList>
            <person name="Hosaka A.J."/>
        </authorList>
    </citation>
    <scope>NUCLEOTIDE SEQUENCE [LARGE SCALE GENOMIC DNA]</scope>
    <source>
        <tissue evidence="1">Young leaves</tissue>
    </source>
</reference>
<protein>
    <submittedName>
        <fullName evidence="1">Uncharacterized protein</fullName>
    </submittedName>
</protein>
<dbReference type="GO" id="GO:0006914">
    <property type="term" value="P:autophagy"/>
    <property type="evidence" value="ECO:0007669"/>
    <property type="project" value="TreeGrafter"/>
</dbReference>